<sequence length="285" mass="30874">MKVSAALLLAAGLLIASTSVVRADEDATTVFGRNLKSAAVFRQNREAALQRFKDARKTYDQLNESISSTETPATERKSLETQALDKAKELVIRKIEAAQNHLQSVEERVVQTGDFTEAEKSTVSSIVAAYNKTAVEYKKQATEAETLAQVRAVYTKFKASTKDALIAVRKISFFLNVSQIPNIVEKLTKQSEQIKEHISAAAGAGNDVTEATEVFNGGSTGLAQAKQDYDAAILELKNVASLDLGKVTGLLGSARTNLRSAHSSFATVLALLKDMYGAHPWPLRN</sequence>
<comment type="caution">
    <text evidence="3">The sequence shown here is derived from an EMBL/GenBank/DDBJ whole genome shotgun (WGS) entry which is preliminary data.</text>
</comment>
<feature type="coiled-coil region" evidence="1">
    <location>
        <begin position="45"/>
        <end position="108"/>
    </location>
</feature>
<keyword evidence="1" id="KW-0175">Coiled coil</keyword>
<proteinExistence type="predicted"/>
<dbReference type="EMBL" id="LCMF01000004">
    <property type="protein sequence ID" value="KKU31641.1"/>
    <property type="molecule type" value="Genomic_DNA"/>
</dbReference>
<evidence type="ECO:0000256" key="1">
    <source>
        <dbReference type="SAM" id="Coils"/>
    </source>
</evidence>
<accession>A0A0G1PFY5</accession>
<feature type="signal peptide" evidence="2">
    <location>
        <begin position="1"/>
        <end position="23"/>
    </location>
</feature>
<dbReference type="Proteomes" id="UP000034732">
    <property type="component" value="Unassembled WGS sequence"/>
</dbReference>
<evidence type="ECO:0000256" key="2">
    <source>
        <dbReference type="SAM" id="SignalP"/>
    </source>
</evidence>
<evidence type="ECO:0008006" key="5">
    <source>
        <dbReference type="Google" id="ProtNLM"/>
    </source>
</evidence>
<organism evidence="3 4">
    <name type="scientific">candidate division WWE3 bacterium GW2011_GWA1_46_21</name>
    <dbReference type="NCBI Taxonomy" id="1619107"/>
    <lineage>
        <taxon>Bacteria</taxon>
        <taxon>Katanobacteria</taxon>
    </lineage>
</organism>
<reference evidence="3 4" key="1">
    <citation type="journal article" date="2015" name="Nature">
        <title>rRNA introns, odd ribosomes, and small enigmatic genomes across a large radiation of phyla.</title>
        <authorList>
            <person name="Brown C.T."/>
            <person name="Hug L.A."/>
            <person name="Thomas B.C."/>
            <person name="Sharon I."/>
            <person name="Castelle C.J."/>
            <person name="Singh A."/>
            <person name="Wilkins M.J."/>
            <person name="Williams K.H."/>
            <person name="Banfield J.F."/>
        </authorList>
    </citation>
    <scope>NUCLEOTIDE SEQUENCE [LARGE SCALE GENOMIC DNA]</scope>
</reference>
<evidence type="ECO:0000313" key="3">
    <source>
        <dbReference type="EMBL" id="KKU31641.1"/>
    </source>
</evidence>
<name>A0A0G1PFY5_UNCKA</name>
<evidence type="ECO:0000313" key="4">
    <source>
        <dbReference type="Proteomes" id="UP000034732"/>
    </source>
</evidence>
<keyword evidence="2" id="KW-0732">Signal</keyword>
<gene>
    <name evidence="3" type="ORF">UX44_C0004G0005</name>
</gene>
<protein>
    <recommendedName>
        <fullName evidence="5">DUF5667 domain-containing protein</fullName>
    </recommendedName>
</protein>
<feature type="chain" id="PRO_5002538959" description="DUF5667 domain-containing protein" evidence="2">
    <location>
        <begin position="24"/>
        <end position="285"/>
    </location>
</feature>
<dbReference type="AlphaFoldDB" id="A0A0G1PFY5"/>